<dbReference type="InterPro" id="IPR008875">
    <property type="entry name" value="TraX"/>
</dbReference>
<proteinExistence type="predicted"/>
<evidence type="ECO:0000313" key="3">
    <source>
        <dbReference type="Proteomes" id="UP000195897"/>
    </source>
</evidence>
<dbReference type="GO" id="GO:0004497">
    <property type="term" value="F:monooxygenase activity"/>
    <property type="evidence" value="ECO:0007669"/>
    <property type="project" value="UniProtKB-KW"/>
</dbReference>
<accession>A0A1Y4L8G0</accession>
<protein>
    <submittedName>
        <fullName evidence="2">Beta-carotene 15,15'-monooxygenase</fullName>
    </submittedName>
</protein>
<feature type="transmembrane region" description="Helical" evidence="1">
    <location>
        <begin position="220"/>
        <end position="240"/>
    </location>
</feature>
<dbReference type="RefSeq" id="WP_087372406.1">
    <property type="nucleotide sequence ID" value="NZ_NFKK01000006.1"/>
</dbReference>
<feature type="transmembrane region" description="Helical" evidence="1">
    <location>
        <begin position="66"/>
        <end position="87"/>
    </location>
</feature>
<dbReference type="Pfam" id="PF05857">
    <property type="entry name" value="TraX"/>
    <property type="match status" value="1"/>
</dbReference>
<gene>
    <name evidence="2" type="ORF">B5F17_07195</name>
</gene>
<feature type="transmembrane region" description="Helical" evidence="1">
    <location>
        <begin position="36"/>
        <end position="54"/>
    </location>
</feature>
<dbReference type="AlphaFoldDB" id="A0A1Y4L8G0"/>
<feature type="transmembrane region" description="Helical" evidence="1">
    <location>
        <begin position="189"/>
        <end position="208"/>
    </location>
</feature>
<keyword evidence="2" id="KW-0503">Monooxygenase</keyword>
<keyword evidence="2" id="KW-0560">Oxidoreductase</keyword>
<name>A0A1Y4L8G0_9FIRM</name>
<comment type="caution">
    <text evidence="2">The sequence shown here is derived from an EMBL/GenBank/DDBJ whole genome shotgun (WGS) entry which is preliminary data.</text>
</comment>
<sequence length="241" mass="27234">MLPKYNAFQLKLFMAILMVFDHIDHIPGLLPIELAGVFHVLTRCVGVFFAFLAVDGFRYTHDRKRYVLRLFVWAAIMAAGNTVYNLIASDPTLSLHNNIFFTLALGVLMLCVLAGSGPLPLRICGVVFLVLFATIFAEGGIVVLPFMLITYLCRDRILLRNLLYLALGALLFVMTFVPYPTLSETLTMLAINSEFMFPLVIPFLAMYDGTRGPKTAFSKYFFYVFYPLHLWIIGLIALLVR</sequence>
<evidence type="ECO:0000256" key="1">
    <source>
        <dbReference type="SAM" id="Phobius"/>
    </source>
</evidence>
<reference evidence="3" key="1">
    <citation type="submission" date="2017-04" db="EMBL/GenBank/DDBJ databases">
        <title>Function of individual gut microbiota members based on whole genome sequencing of pure cultures obtained from chicken caecum.</title>
        <authorList>
            <person name="Medvecky M."/>
            <person name="Cejkova D."/>
            <person name="Polansky O."/>
            <person name="Karasova D."/>
            <person name="Kubasova T."/>
            <person name="Cizek A."/>
            <person name="Rychlik I."/>
        </authorList>
    </citation>
    <scope>NUCLEOTIDE SEQUENCE [LARGE SCALE GENOMIC DNA]</scope>
    <source>
        <strain evidence="3">An180</strain>
    </source>
</reference>
<dbReference type="EMBL" id="NFKK01000006">
    <property type="protein sequence ID" value="OUP53015.1"/>
    <property type="molecule type" value="Genomic_DNA"/>
</dbReference>
<dbReference type="Proteomes" id="UP000195897">
    <property type="component" value="Unassembled WGS sequence"/>
</dbReference>
<keyword evidence="1" id="KW-1133">Transmembrane helix</keyword>
<organism evidence="2 3">
    <name type="scientific">Butyricicoccus pullicaecorum</name>
    <dbReference type="NCBI Taxonomy" id="501571"/>
    <lineage>
        <taxon>Bacteria</taxon>
        <taxon>Bacillati</taxon>
        <taxon>Bacillota</taxon>
        <taxon>Clostridia</taxon>
        <taxon>Eubacteriales</taxon>
        <taxon>Butyricicoccaceae</taxon>
        <taxon>Butyricicoccus</taxon>
    </lineage>
</organism>
<feature type="transmembrane region" description="Helical" evidence="1">
    <location>
        <begin position="157"/>
        <end position="177"/>
    </location>
</feature>
<feature type="transmembrane region" description="Helical" evidence="1">
    <location>
        <begin position="99"/>
        <end position="119"/>
    </location>
</feature>
<feature type="transmembrane region" description="Helical" evidence="1">
    <location>
        <begin position="126"/>
        <end position="151"/>
    </location>
</feature>
<evidence type="ECO:0000313" key="2">
    <source>
        <dbReference type="EMBL" id="OUP53015.1"/>
    </source>
</evidence>
<keyword evidence="1" id="KW-0472">Membrane</keyword>
<keyword evidence="1" id="KW-0812">Transmembrane</keyword>